<keyword evidence="1" id="KW-1133">Transmembrane helix</keyword>
<accession>A0A392MJ07</accession>
<protein>
    <submittedName>
        <fullName evidence="2">Uncharacterized protein</fullName>
    </submittedName>
</protein>
<keyword evidence="3" id="KW-1185">Reference proteome</keyword>
<name>A0A392MJ07_9FABA</name>
<dbReference type="Proteomes" id="UP000265520">
    <property type="component" value="Unassembled WGS sequence"/>
</dbReference>
<organism evidence="2 3">
    <name type="scientific">Trifolium medium</name>
    <dbReference type="NCBI Taxonomy" id="97028"/>
    <lineage>
        <taxon>Eukaryota</taxon>
        <taxon>Viridiplantae</taxon>
        <taxon>Streptophyta</taxon>
        <taxon>Embryophyta</taxon>
        <taxon>Tracheophyta</taxon>
        <taxon>Spermatophyta</taxon>
        <taxon>Magnoliopsida</taxon>
        <taxon>eudicotyledons</taxon>
        <taxon>Gunneridae</taxon>
        <taxon>Pentapetalae</taxon>
        <taxon>rosids</taxon>
        <taxon>fabids</taxon>
        <taxon>Fabales</taxon>
        <taxon>Fabaceae</taxon>
        <taxon>Papilionoideae</taxon>
        <taxon>50 kb inversion clade</taxon>
        <taxon>NPAAA clade</taxon>
        <taxon>Hologalegina</taxon>
        <taxon>IRL clade</taxon>
        <taxon>Trifolieae</taxon>
        <taxon>Trifolium</taxon>
    </lineage>
</organism>
<comment type="caution">
    <text evidence="2">The sequence shown here is derived from an EMBL/GenBank/DDBJ whole genome shotgun (WGS) entry which is preliminary data.</text>
</comment>
<dbReference type="AlphaFoldDB" id="A0A392MJ07"/>
<evidence type="ECO:0000313" key="2">
    <source>
        <dbReference type="EMBL" id="MCH87490.1"/>
    </source>
</evidence>
<proteinExistence type="predicted"/>
<feature type="transmembrane region" description="Helical" evidence="1">
    <location>
        <begin position="28"/>
        <end position="47"/>
    </location>
</feature>
<sequence>MVDVAAFAVHGGDSSGGFGNDGGDISSLLLRFCFSFLLYFFCFVWFCDGL</sequence>
<evidence type="ECO:0000313" key="3">
    <source>
        <dbReference type="Proteomes" id="UP000265520"/>
    </source>
</evidence>
<dbReference type="EMBL" id="LXQA010012301">
    <property type="protein sequence ID" value="MCH87490.1"/>
    <property type="molecule type" value="Genomic_DNA"/>
</dbReference>
<reference evidence="2 3" key="1">
    <citation type="journal article" date="2018" name="Front. Plant Sci.">
        <title>Red Clover (Trifolium pratense) and Zigzag Clover (T. medium) - A Picture of Genomic Similarities and Differences.</title>
        <authorList>
            <person name="Dluhosova J."/>
            <person name="Istvanek J."/>
            <person name="Nedelnik J."/>
            <person name="Repkova J."/>
        </authorList>
    </citation>
    <scope>NUCLEOTIDE SEQUENCE [LARGE SCALE GENOMIC DNA]</scope>
    <source>
        <strain evidence="3">cv. 10/8</strain>
        <tissue evidence="2">Leaf</tissue>
    </source>
</reference>
<gene>
    <name evidence="2" type="ORF">A2U01_0008360</name>
</gene>
<feature type="non-terminal residue" evidence="2">
    <location>
        <position position="50"/>
    </location>
</feature>
<keyword evidence="1" id="KW-0472">Membrane</keyword>
<keyword evidence="1" id="KW-0812">Transmembrane</keyword>
<evidence type="ECO:0000256" key="1">
    <source>
        <dbReference type="SAM" id="Phobius"/>
    </source>
</evidence>